<feature type="transmembrane region" description="Helical" evidence="8">
    <location>
        <begin position="250"/>
        <end position="276"/>
    </location>
</feature>
<evidence type="ECO:0000313" key="10">
    <source>
        <dbReference type="Proteomes" id="UP000557872"/>
    </source>
</evidence>
<feature type="transmembrane region" description="Helical" evidence="8">
    <location>
        <begin position="166"/>
        <end position="185"/>
    </location>
</feature>
<dbReference type="PANTHER" id="PTHR21716">
    <property type="entry name" value="TRANSMEMBRANE PROTEIN"/>
    <property type="match status" value="1"/>
</dbReference>
<evidence type="ECO:0000256" key="8">
    <source>
        <dbReference type="SAM" id="Phobius"/>
    </source>
</evidence>
<dbReference type="PANTHER" id="PTHR21716:SF67">
    <property type="entry name" value="TRANSPORT PROTEIN YDIK-RELATED"/>
    <property type="match status" value="1"/>
</dbReference>
<gene>
    <name evidence="9" type="ORF">HW115_09455</name>
</gene>
<evidence type="ECO:0000256" key="2">
    <source>
        <dbReference type="ARBA" id="ARBA00009773"/>
    </source>
</evidence>
<evidence type="ECO:0000313" key="9">
    <source>
        <dbReference type="EMBL" id="NWK55836.1"/>
    </source>
</evidence>
<comment type="subcellular location">
    <subcellularLocation>
        <location evidence="1">Cell membrane</location>
        <topology evidence="1">Multi-pass membrane protein</topology>
    </subcellularLocation>
</comment>
<comment type="caution">
    <text evidence="9">The sequence shown here is derived from an EMBL/GenBank/DDBJ whole genome shotgun (WGS) entry which is preliminary data.</text>
</comment>
<accession>A0A851GEI8</accession>
<dbReference type="AlphaFoldDB" id="A0A851GEI8"/>
<dbReference type="RefSeq" id="WP_178932374.1">
    <property type="nucleotide sequence ID" value="NZ_JACBAZ010000003.1"/>
</dbReference>
<feature type="transmembrane region" description="Helical" evidence="8">
    <location>
        <begin position="220"/>
        <end position="244"/>
    </location>
</feature>
<keyword evidence="7 8" id="KW-0472">Membrane</keyword>
<proteinExistence type="inferred from homology"/>
<keyword evidence="6 8" id="KW-1133">Transmembrane helix</keyword>
<evidence type="ECO:0000256" key="3">
    <source>
        <dbReference type="ARBA" id="ARBA00022448"/>
    </source>
</evidence>
<organism evidence="9 10">
    <name type="scientific">Oceaniferula marina</name>
    <dbReference type="NCBI Taxonomy" id="2748318"/>
    <lineage>
        <taxon>Bacteria</taxon>
        <taxon>Pseudomonadati</taxon>
        <taxon>Verrucomicrobiota</taxon>
        <taxon>Verrucomicrobiia</taxon>
        <taxon>Verrucomicrobiales</taxon>
        <taxon>Verrucomicrobiaceae</taxon>
        <taxon>Oceaniferula</taxon>
    </lineage>
</organism>
<feature type="transmembrane region" description="Helical" evidence="8">
    <location>
        <begin position="313"/>
        <end position="340"/>
    </location>
</feature>
<dbReference type="Proteomes" id="UP000557872">
    <property type="component" value="Unassembled WGS sequence"/>
</dbReference>
<feature type="transmembrane region" description="Helical" evidence="8">
    <location>
        <begin position="71"/>
        <end position="92"/>
    </location>
</feature>
<keyword evidence="4" id="KW-1003">Cell membrane</keyword>
<reference evidence="9 10" key="1">
    <citation type="submission" date="2020-07" db="EMBL/GenBank/DDBJ databases">
        <title>Roseicoccus Jingziensis gen. nov., sp. nov., isolated from coastal seawater.</title>
        <authorList>
            <person name="Feng X."/>
        </authorList>
    </citation>
    <scope>NUCLEOTIDE SEQUENCE [LARGE SCALE GENOMIC DNA]</scope>
    <source>
        <strain evidence="9 10">N1E253</strain>
    </source>
</reference>
<feature type="transmembrane region" description="Helical" evidence="8">
    <location>
        <begin position="40"/>
        <end position="59"/>
    </location>
</feature>
<evidence type="ECO:0000256" key="6">
    <source>
        <dbReference type="ARBA" id="ARBA00022989"/>
    </source>
</evidence>
<protein>
    <submittedName>
        <fullName evidence="9">AI-2E family transporter</fullName>
    </submittedName>
</protein>
<evidence type="ECO:0000256" key="7">
    <source>
        <dbReference type="ARBA" id="ARBA00023136"/>
    </source>
</evidence>
<evidence type="ECO:0000256" key="4">
    <source>
        <dbReference type="ARBA" id="ARBA00022475"/>
    </source>
</evidence>
<dbReference type="GO" id="GO:0005886">
    <property type="term" value="C:plasma membrane"/>
    <property type="evidence" value="ECO:0007669"/>
    <property type="project" value="UniProtKB-SubCell"/>
</dbReference>
<keyword evidence="10" id="KW-1185">Reference proteome</keyword>
<dbReference type="Pfam" id="PF01594">
    <property type="entry name" value="AI-2E_transport"/>
    <property type="match status" value="1"/>
</dbReference>
<keyword evidence="5 8" id="KW-0812">Transmembrane</keyword>
<keyword evidence="3" id="KW-0813">Transport</keyword>
<name>A0A851GEI8_9BACT</name>
<dbReference type="InterPro" id="IPR002549">
    <property type="entry name" value="AI-2E-like"/>
</dbReference>
<comment type="similarity">
    <text evidence="2">Belongs to the autoinducer-2 exporter (AI-2E) (TC 2.A.86) family.</text>
</comment>
<dbReference type="EMBL" id="JACBAZ010000003">
    <property type="protein sequence ID" value="NWK55836.1"/>
    <property type="molecule type" value="Genomic_DNA"/>
</dbReference>
<evidence type="ECO:0000256" key="5">
    <source>
        <dbReference type="ARBA" id="ARBA00022692"/>
    </source>
</evidence>
<evidence type="ECO:0000256" key="1">
    <source>
        <dbReference type="ARBA" id="ARBA00004651"/>
    </source>
</evidence>
<sequence>MSTPSAPTDKQFVKNAIDATIKISLLAIMVVISYKIIQPFIMPVAWAVIIAVALGPFVEKMIKVMGGRRKLTITLFTCLAVGLLVVPTYFLAAETFHVVQEVAQDLKNNELDIPPAPEKLADVPLVGQKLTHVWNTASKDLKQAIQDTAPLAANTSKFLLGSIGDGLGSVLQFVIAFIIAAFFMLNPAKGFAASSKVITSVAGERGEDFTKLATATIRGVMNGVVGVALIQAILATIGMVIMGIPAAGLWGLLVMVCAIAQLPPIIILGPIAAWAFSAYDTTPAVIFLIWALLVSGCDGIIKPVLMARGLDTPMLVILLGAIGGMMLSGIIGLFVGAVVFSITYTLFMAWVEEKVDEVEASSDDEEAQEPA</sequence>
<feature type="transmembrane region" description="Helical" evidence="8">
    <location>
        <begin position="283"/>
        <end position="301"/>
    </location>
</feature>